<dbReference type="GO" id="GO:0042301">
    <property type="term" value="F:phosphate ion binding"/>
    <property type="evidence" value="ECO:0007669"/>
    <property type="project" value="InterPro"/>
</dbReference>
<accession>A0A2S8G8B2</accession>
<dbReference type="GO" id="GO:0043190">
    <property type="term" value="C:ATP-binding cassette (ABC) transporter complex"/>
    <property type="evidence" value="ECO:0007669"/>
    <property type="project" value="InterPro"/>
</dbReference>
<comment type="function">
    <text evidence="1">Part of the ABC transporter complex PstSACB involved in phosphate import.</text>
</comment>
<dbReference type="PROSITE" id="PS51257">
    <property type="entry name" value="PROKAR_LIPOPROTEIN"/>
    <property type="match status" value="1"/>
</dbReference>
<evidence type="ECO:0000256" key="2">
    <source>
        <dbReference type="ARBA" id="ARBA00008725"/>
    </source>
</evidence>
<evidence type="ECO:0000256" key="5">
    <source>
        <dbReference type="ARBA" id="ARBA00022592"/>
    </source>
</evidence>
<dbReference type="PANTHER" id="PTHR42996">
    <property type="entry name" value="PHOSPHATE-BINDING PROTEIN PSTS"/>
    <property type="match status" value="1"/>
</dbReference>
<dbReference type="PIRSF" id="PIRSF002756">
    <property type="entry name" value="PstS"/>
    <property type="match status" value="1"/>
</dbReference>
<evidence type="ECO:0000256" key="4">
    <source>
        <dbReference type="ARBA" id="ARBA00022448"/>
    </source>
</evidence>
<dbReference type="RefSeq" id="WP_105327776.1">
    <property type="nucleotide sequence ID" value="NZ_PUHY01000001.1"/>
</dbReference>
<comment type="caution">
    <text evidence="8">The sequence shown here is derived from an EMBL/GenBank/DDBJ whole genome shotgun (WGS) entry which is preliminary data.</text>
</comment>
<organism evidence="8 9">
    <name type="scientific">Blastopirellula marina</name>
    <dbReference type="NCBI Taxonomy" id="124"/>
    <lineage>
        <taxon>Bacteria</taxon>
        <taxon>Pseudomonadati</taxon>
        <taxon>Planctomycetota</taxon>
        <taxon>Planctomycetia</taxon>
        <taxon>Pirellulales</taxon>
        <taxon>Pirellulaceae</taxon>
        <taxon>Blastopirellula</taxon>
    </lineage>
</organism>
<dbReference type="AlphaFoldDB" id="A0A2S8G8B2"/>
<comment type="similarity">
    <text evidence="2 6">Belongs to the PstS family.</text>
</comment>
<name>A0A2S8G8B2_9BACT</name>
<evidence type="ECO:0000313" key="9">
    <source>
        <dbReference type="Proteomes" id="UP000238322"/>
    </source>
</evidence>
<dbReference type="PANTHER" id="PTHR42996:SF1">
    <property type="entry name" value="PHOSPHATE-BINDING PROTEIN PSTS"/>
    <property type="match status" value="1"/>
</dbReference>
<dbReference type="Proteomes" id="UP000238322">
    <property type="component" value="Unassembled WGS sequence"/>
</dbReference>
<protein>
    <recommendedName>
        <fullName evidence="6">Phosphate-binding protein</fullName>
    </recommendedName>
</protein>
<dbReference type="Pfam" id="PF12849">
    <property type="entry name" value="PBP_like_2"/>
    <property type="match status" value="1"/>
</dbReference>
<reference evidence="8 9" key="1">
    <citation type="submission" date="2018-02" db="EMBL/GenBank/DDBJ databases">
        <title>Comparative genomes isolates from brazilian mangrove.</title>
        <authorList>
            <person name="Araujo J.E."/>
            <person name="Taketani R.G."/>
            <person name="Silva M.C.P."/>
            <person name="Loureco M.V."/>
            <person name="Andreote F.D."/>
        </authorList>
    </citation>
    <scope>NUCLEOTIDE SEQUENCE [LARGE SCALE GENOMIC DNA]</scope>
    <source>
        <strain evidence="8 9">Hex-1 MGV</strain>
    </source>
</reference>
<keyword evidence="4 6" id="KW-0813">Transport</keyword>
<evidence type="ECO:0000256" key="3">
    <source>
        <dbReference type="ARBA" id="ARBA00011529"/>
    </source>
</evidence>
<dbReference type="NCBIfam" id="TIGR00975">
    <property type="entry name" value="3a0107s03"/>
    <property type="match status" value="1"/>
</dbReference>
<evidence type="ECO:0000256" key="1">
    <source>
        <dbReference type="ARBA" id="ARBA00002841"/>
    </source>
</evidence>
<comment type="subunit">
    <text evidence="3">The complex is composed of two ATP-binding proteins (PstB), two transmembrane proteins (PstC and PstA) and a solute-binding protein (PstS).</text>
</comment>
<feature type="domain" description="PBP" evidence="7">
    <location>
        <begin position="31"/>
        <end position="305"/>
    </location>
</feature>
<dbReference type="GO" id="GO:0035435">
    <property type="term" value="P:phosphate ion transmembrane transport"/>
    <property type="evidence" value="ECO:0007669"/>
    <property type="project" value="InterPro"/>
</dbReference>
<dbReference type="InterPro" id="IPR050962">
    <property type="entry name" value="Phosphate-bind_PstS"/>
</dbReference>
<dbReference type="InterPro" id="IPR024370">
    <property type="entry name" value="PBP_domain"/>
</dbReference>
<dbReference type="CDD" id="cd13565">
    <property type="entry name" value="PBP2_PstS"/>
    <property type="match status" value="1"/>
</dbReference>
<dbReference type="Gene3D" id="3.40.190.10">
    <property type="entry name" value="Periplasmic binding protein-like II"/>
    <property type="match status" value="2"/>
</dbReference>
<evidence type="ECO:0000313" key="8">
    <source>
        <dbReference type="EMBL" id="PQO40540.1"/>
    </source>
</evidence>
<evidence type="ECO:0000256" key="6">
    <source>
        <dbReference type="PIRNR" id="PIRNR002756"/>
    </source>
</evidence>
<sequence>MKNTPSILGTYFAFAAVLAATIGCGSGGGSPGIELQGAGASFPAPLYTSWFKEYSKAHKGVQIDYQSVGSGSGVTAVIDGTVDFGASDAAMKEEEMAKVERGVQLLPMTAGAIVLAYNLDGVDELKLSREAYVDIFLGKIKKWNDPKIAATNEGVSLPDQEINVVVRSDSSGTTYVFTQHLSTISPEFAESPGTNKAPNWPVGTKSKGNEGVTTSLAQNPGSIGYVEFGYAMKAKLAMVSLENKSGEFIKPSIASAQAALAGVEMPENLIAWLPDPEGKDSYPIVTYTWIIAYKKYDSEEKVKVFKDLIQYCLTEGQNSSESLGYIPLPESVVAKVSAALDNISAGK</sequence>
<dbReference type="EMBL" id="PUHY01000001">
    <property type="protein sequence ID" value="PQO40540.1"/>
    <property type="molecule type" value="Genomic_DNA"/>
</dbReference>
<dbReference type="InterPro" id="IPR005673">
    <property type="entry name" value="ABC_phos-bd_PstS"/>
</dbReference>
<dbReference type="OrthoDB" id="9790048at2"/>
<evidence type="ECO:0000259" key="7">
    <source>
        <dbReference type="Pfam" id="PF12849"/>
    </source>
</evidence>
<keyword evidence="5 6" id="KW-0592">Phosphate transport</keyword>
<proteinExistence type="inferred from homology"/>
<dbReference type="SUPFAM" id="SSF53850">
    <property type="entry name" value="Periplasmic binding protein-like II"/>
    <property type="match status" value="1"/>
</dbReference>
<gene>
    <name evidence="8" type="primary">pstS</name>
    <name evidence="8" type="ORF">C5Y83_01015</name>
</gene>